<dbReference type="STRING" id="945553.A0A0D2PJ63"/>
<evidence type="ECO:0000259" key="4">
    <source>
        <dbReference type="PROSITE" id="PS51180"/>
    </source>
</evidence>
<dbReference type="EMBL" id="KN817571">
    <property type="protein sequence ID" value="KJA20030.1"/>
    <property type="molecule type" value="Genomic_DNA"/>
</dbReference>
<dbReference type="OMA" id="PNDKEWM"/>
<organism evidence="5 6">
    <name type="scientific">Hypholoma sublateritium (strain FD-334 SS-4)</name>
    <dbReference type="NCBI Taxonomy" id="945553"/>
    <lineage>
        <taxon>Eukaryota</taxon>
        <taxon>Fungi</taxon>
        <taxon>Dikarya</taxon>
        <taxon>Basidiomycota</taxon>
        <taxon>Agaricomycotina</taxon>
        <taxon>Agaricomycetes</taxon>
        <taxon>Agaricomycetidae</taxon>
        <taxon>Agaricales</taxon>
        <taxon>Agaricineae</taxon>
        <taxon>Strophariaceae</taxon>
        <taxon>Hypholoma</taxon>
    </lineage>
</organism>
<dbReference type="Pfam" id="PF03097">
    <property type="entry name" value="BRO1"/>
    <property type="match status" value="1"/>
</dbReference>
<sequence>MYLYELPTTGAVSFSDFCDDYSSDKAYTHHIPEATQTRANLRGILKESKRTDHGEKDFLALIKIVEEYLPQLRGIMVCATHDEIGLKTEPTFSWRTTLTANIMRSSPRMDVPGLYADYAFSLLTNAFALSNLAYSIVTSVGIYEHDRAISDADRKAKDEKLNVAVDFLCRASGIFTFISNTVISEWETNRTGPPGPQRPPDVSREVNSALAKMSLADAQTLAIRRLLSKSAYESNVSPGPPLPKSHPPPALLAKLHIECASFYSSARLLAKTPGSTKSSSGKGLMGSSPKEVSADLRHYLGNQATLHSALSHKWLGVEAGEKGGTERGGDAVGFLQWAKKELDEIKDTGKFPSFGQADKDKEERWKATVTEELEKVNLFFKYYKKMNDTLHFQSVPTQQELQSRIPGGRIAIPAKPYSPPLPAFGPGSLEYTRRKAEQLDIDSAQMDGKDEPRAPPAPGGNYAGAGSYF</sequence>
<dbReference type="InterPro" id="IPR037505">
    <property type="entry name" value="pH-resp_palC"/>
</dbReference>
<dbReference type="PANTHER" id="PTHR40463">
    <property type="entry name" value="PH-RESPONSE REGULATOR PROTEIN PALC"/>
    <property type="match status" value="1"/>
</dbReference>
<dbReference type="InterPro" id="IPR038499">
    <property type="entry name" value="BRO1_sf"/>
</dbReference>
<dbReference type="AlphaFoldDB" id="A0A0D2PJ63"/>
<evidence type="ECO:0000256" key="3">
    <source>
        <dbReference type="SAM" id="MobiDB-lite"/>
    </source>
</evidence>
<comment type="similarity">
    <text evidence="1">Belongs to the palC family.</text>
</comment>
<dbReference type="PROSITE" id="PS51180">
    <property type="entry name" value="BRO1"/>
    <property type="match status" value="1"/>
</dbReference>
<name>A0A0D2PJ63_HYPSF</name>
<feature type="region of interest" description="Disordered" evidence="3">
    <location>
        <begin position="435"/>
        <end position="469"/>
    </location>
</feature>
<dbReference type="PANTHER" id="PTHR40463:SF1">
    <property type="entry name" value="PH-RESPONSE REGULATOR PROTEIN PALC"/>
    <property type="match status" value="1"/>
</dbReference>
<protein>
    <recommendedName>
        <fullName evidence="2">pH-response regulator protein palC</fullName>
    </recommendedName>
</protein>
<reference evidence="6" key="1">
    <citation type="submission" date="2014-04" db="EMBL/GenBank/DDBJ databases">
        <title>Evolutionary Origins and Diversification of the Mycorrhizal Mutualists.</title>
        <authorList>
            <consortium name="DOE Joint Genome Institute"/>
            <consortium name="Mycorrhizal Genomics Consortium"/>
            <person name="Kohler A."/>
            <person name="Kuo A."/>
            <person name="Nagy L.G."/>
            <person name="Floudas D."/>
            <person name="Copeland A."/>
            <person name="Barry K.W."/>
            <person name="Cichocki N."/>
            <person name="Veneault-Fourrey C."/>
            <person name="LaButti K."/>
            <person name="Lindquist E.A."/>
            <person name="Lipzen A."/>
            <person name="Lundell T."/>
            <person name="Morin E."/>
            <person name="Murat C."/>
            <person name="Riley R."/>
            <person name="Ohm R."/>
            <person name="Sun H."/>
            <person name="Tunlid A."/>
            <person name="Henrissat B."/>
            <person name="Grigoriev I.V."/>
            <person name="Hibbett D.S."/>
            <person name="Martin F."/>
        </authorList>
    </citation>
    <scope>NUCLEOTIDE SEQUENCE [LARGE SCALE GENOMIC DNA]</scope>
    <source>
        <strain evidence="6">FD-334 SS-4</strain>
    </source>
</reference>
<keyword evidence="6" id="KW-1185">Reference proteome</keyword>
<dbReference type="Gene3D" id="1.25.40.280">
    <property type="entry name" value="alix/aip1 like domains"/>
    <property type="match status" value="1"/>
</dbReference>
<evidence type="ECO:0000256" key="1">
    <source>
        <dbReference type="ARBA" id="ARBA00010997"/>
    </source>
</evidence>
<proteinExistence type="inferred from homology"/>
<gene>
    <name evidence="5" type="ORF">HYPSUDRAFT_56272</name>
</gene>
<accession>A0A0D2PJ63</accession>
<evidence type="ECO:0000256" key="2">
    <source>
        <dbReference type="ARBA" id="ARBA00022193"/>
    </source>
</evidence>
<dbReference type="InterPro" id="IPR004328">
    <property type="entry name" value="BRO1_dom"/>
</dbReference>
<feature type="domain" description="BRO1" evidence="4">
    <location>
        <begin position="1"/>
        <end position="469"/>
    </location>
</feature>
<evidence type="ECO:0000313" key="5">
    <source>
        <dbReference type="EMBL" id="KJA20030.1"/>
    </source>
</evidence>
<dbReference type="OrthoDB" id="10266451at2759"/>
<dbReference type="SMART" id="SM01041">
    <property type="entry name" value="BRO1"/>
    <property type="match status" value="1"/>
</dbReference>
<evidence type="ECO:0000313" key="6">
    <source>
        <dbReference type="Proteomes" id="UP000054270"/>
    </source>
</evidence>
<dbReference type="GO" id="GO:0005886">
    <property type="term" value="C:plasma membrane"/>
    <property type="evidence" value="ECO:0007669"/>
    <property type="project" value="TreeGrafter"/>
</dbReference>
<dbReference type="GO" id="GO:0071467">
    <property type="term" value="P:cellular response to pH"/>
    <property type="evidence" value="ECO:0007669"/>
    <property type="project" value="InterPro"/>
</dbReference>
<dbReference type="CDD" id="cd09245">
    <property type="entry name" value="BRO1_UmRIM23-like"/>
    <property type="match status" value="1"/>
</dbReference>
<dbReference type="Proteomes" id="UP000054270">
    <property type="component" value="Unassembled WGS sequence"/>
</dbReference>